<organism evidence="1 2">
    <name type="scientific">Penicillium coprophilum</name>
    <dbReference type="NCBI Taxonomy" id="36646"/>
    <lineage>
        <taxon>Eukaryota</taxon>
        <taxon>Fungi</taxon>
        <taxon>Dikarya</taxon>
        <taxon>Ascomycota</taxon>
        <taxon>Pezizomycotina</taxon>
        <taxon>Eurotiomycetes</taxon>
        <taxon>Eurotiomycetidae</taxon>
        <taxon>Eurotiales</taxon>
        <taxon>Aspergillaceae</taxon>
        <taxon>Penicillium</taxon>
    </lineage>
</organism>
<dbReference type="PANTHER" id="PTHR43084:SF8">
    <property type="entry name" value="METALLO-BETA-LACTAMASE SUPERFAMILY PROTEIN"/>
    <property type="match status" value="1"/>
</dbReference>
<accession>A0A1V6V2A4</accession>
<dbReference type="EMBL" id="MDDG01000002">
    <property type="protein sequence ID" value="OQE44748.1"/>
    <property type="molecule type" value="Genomic_DNA"/>
</dbReference>
<dbReference type="STRING" id="36646.A0A1V6V2A4"/>
<keyword evidence="2" id="KW-1185">Reference proteome</keyword>
<dbReference type="GO" id="GO:0050313">
    <property type="term" value="F:sulfur dioxygenase activity"/>
    <property type="evidence" value="ECO:0007669"/>
    <property type="project" value="TreeGrafter"/>
</dbReference>
<proteinExistence type="predicted"/>
<reference evidence="2" key="1">
    <citation type="journal article" date="2017" name="Nat. Microbiol.">
        <title>Global analysis of biosynthetic gene clusters reveals vast potential of secondary metabolite production in Penicillium species.</title>
        <authorList>
            <person name="Nielsen J.C."/>
            <person name="Grijseels S."/>
            <person name="Prigent S."/>
            <person name="Ji B."/>
            <person name="Dainat J."/>
            <person name="Nielsen K.F."/>
            <person name="Frisvad J.C."/>
            <person name="Workman M."/>
            <person name="Nielsen J."/>
        </authorList>
    </citation>
    <scope>NUCLEOTIDE SEQUENCE [LARGE SCALE GENOMIC DNA]</scope>
    <source>
        <strain evidence="2">IBT 31321</strain>
    </source>
</reference>
<name>A0A1V6V2A4_9EURO</name>
<dbReference type="GO" id="GO:0006749">
    <property type="term" value="P:glutathione metabolic process"/>
    <property type="evidence" value="ECO:0007669"/>
    <property type="project" value="TreeGrafter"/>
</dbReference>
<sequence>MDDYDSGNFVSTTQSADELIEYVLKKTYTVTMLLDRHARGDHLSTSYYNQHTLWSRGQPHPPVCFGEDVRVVLSHFDQEYHIPSEDIENDFDHQLWRRGQHCHPPPRTYTGSWGDRSDFSGGDAQQLFRSTKRFLAFPSETKTCTGHDYPSSNEYTARGPLPYVTVGEQERKNKHVKNDSTEDDFVKWRTEPKLMHQGMQVNVRGGKMPGKSL</sequence>
<dbReference type="AlphaFoldDB" id="A0A1V6V2A4"/>
<protein>
    <submittedName>
        <fullName evidence="1">Uncharacterized protein</fullName>
    </submittedName>
</protein>
<dbReference type="GO" id="GO:0070813">
    <property type="term" value="P:hydrogen sulfide metabolic process"/>
    <property type="evidence" value="ECO:0007669"/>
    <property type="project" value="TreeGrafter"/>
</dbReference>
<dbReference type="InterPro" id="IPR051682">
    <property type="entry name" value="Mito_Persulfide_Diox"/>
</dbReference>
<dbReference type="Gene3D" id="3.60.15.10">
    <property type="entry name" value="Ribonuclease Z/Hydroxyacylglutathione hydrolase-like"/>
    <property type="match status" value="2"/>
</dbReference>
<evidence type="ECO:0000313" key="2">
    <source>
        <dbReference type="Proteomes" id="UP000191500"/>
    </source>
</evidence>
<dbReference type="Proteomes" id="UP000191500">
    <property type="component" value="Unassembled WGS sequence"/>
</dbReference>
<comment type="caution">
    <text evidence="1">The sequence shown here is derived from an EMBL/GenBank/DDBJ whole genome shotgun (WGS) entry which is preliminary data.</text>
</comment>
<dbReference type="InterPro" id="IPR036866">
    <property type="entry name" value="RibonucZ/Hydroxyglut_hydro"/>
</dbReference>
<gene>
    <name evidence="1" type="ORF">PENCOP_c002G04416</name>
</gene>
<evidence type="ECO:0000313" key="1">
    <source>
        <dbReference type="EMBL" id="OQE44748.1"/>
    </source>
</evidence>
<dbReference type="SUPFAM" id="SSF56281">
    <property type="entry name" value="Metallo-hydrolase/oxidoreductase"/>
    <property type="match status" value="1"/>
</dbReference>
<dbReference type="PANTHER" id="PTHR43084">
    <property type="entry name" value="PERSULFIDE DIOXYGENASE ETHE1"/>
    <property type="match status" value="1"/>
</dbReference>